<accession>A0A075VCP5</accession>
<gene>
    <name evidence="5" type="ORF">AJAP_39450</name>
</gene>
<evidence type="ECO:0000313" key="6">
    <source>
        <dbReference type="Proteomes" id="UP000028492"/>
    </source>
</evidence>
<organism evidence="5 6">
    <name type="scientific">Amycolatopsis japonica</name>
    <dbReference type="NCBI Taxonomy" id="208439"/>
    <lineage>
        <taxon>Bacteria</taxon>
        <taxon>Bacillati</taxon>
        <taxon>Actinomycetota</taxon>
        <taxon>Actinomycetes</taxon>
        <taxon>Pseudonocardiales</taxon>
        <taxon>Pseudonocardiaceae</taxon>
        <taxon>Amycolatopsis</taxon>
        <taxon>Amycolatopsis japonica group</taxon>
    </lineage>
</organism>
<keyword evidence="6" id="KW-1185">Reference proteome</keyword>
<dbReference type="STRING" id="208439.AJAP_39450"/>
<keyword evidence="4" id="KW-0143">Chaperone</keyword>
<sequence length="257" mass="28280">MREPATVKELMRRAAEPVLRAVPERRSVYLGYDPEITDDEIRRLCPSYDEPADLVTQAERYAAKAAMLEEAGLMENGEIHPAAVQMHGVMLRGSVRGVLTGVFASAPRSVRVDCYGDGHQAVVWRMRSGRRTTFSLSDFGELGARVFGGLPHVPAGETEPMRIRIDEHGVPLPGQEEEVGLVVDTLNRPRTGTAILDLVAFGGLNAEYPDYGFVIVDNDLGRFVLYAAPSEGWLMFGGMDRRALAGWLHEAVDLSRT</sequence>
<dbReference type="EMBL" id="CP008953">
    <property type="protein sequence ID" value="AIG80670.1"/>
    <property type="molecule type" value="Genomic_DNA"/>
</dbReference>
<evidence type="ECO:0008006" key="7">
    <source>
        <dbReference type="Google" id="ProtNLM"/>
    </source>
</evidence>
<dbReference type="KEGG" id="aja:AJAP_39450"/>
<comment type="similarity">
    <text evidence="2">Belongs to the EspG family.</text>
</comment>
<protein>
    <recommendedName>
        <fullName evidence="7">EspG family protein</fullName>
    </recommendedName>
</protein>
<evidence type="ECO:0000313" key="5">
    <source>
        <dbReference type="EMBL" id="AIG80670.1"/>
    </source>
</evidence>
<dbReference type="InterPro" id="IPR025734">
    <property type="entry name" value="EspG"/>
</dbReference>
<evidence type="ECO:0000256" key="3">
    <source>
        <dbReference type="ARBA" id="ARBA00022490"/>
    </source>
</evidence>
<proteinExistence type="inferred from homology"/>
<evidence type="ECO:0000256" key="4">
    <source>
        <dbReference type="ARBA" id="ARBA00023186"/>
    </source>
</evidence>
<evidence type="ECO:0000256" key="2">
    <source>
        <dbReference type="ARBA" id="ARBA00006411"/>
    </source>
</evidence>
<dbReference type="HOGENOM" id="CLU_1076207_0_0_11"/>
<reference evidence="5 6" key="1">
    <citation type="journal article" date="2014" name="J. Biotechnol.">
        <title>Complete genome sequence of the actinobacterium Amycolatopsis japonica MG417-CF17(T) (=DSM 44213T) producing (S,S)-N,N'-ethylenediaminedisuccinic acid.</title>
        <authorList>
            <person name="Stegmann E."/>
            <person name="Albersmeier A."/>
            <person name="Spohn M."/>
            <person name="Gert H."/>
            <person name="Weber T."/>
            <person name="Wohlleben W."/>
            <person name="Kalinowski J."/>
            <person name="Ruckert C."/>
        </authorList>
    </citation>
    <scope>NUCLEOTIDE SEQUENCE [LARGE SCALE GENOMIC DNA]</scope>
    <source>
        <strain evidence="6">MG417-CF17 (DSM 44213)</strain>
    </source>
</reference>
<keyword evidence="3" id="KW-0963">Cytoplasm</keyword>
<dbReference type="Pfam" id="PF14011">
    <property type="entry name" value="ESX-1_EspG"/>
    <property type="match status" value="1"/>
</dbReference>
<evidence type="ECO:0000256" key="1">
    <source>
        <dbReference type="ARBA" id="ARBA00004496"/>
    </source>
</evidence>
<comment type="subcellular location">
    <subcellularLocation>
        <location evidence="1">Cytoplasm</location>
    </subcellularLocation>
</comment>
<dbReference type="AlphaFoldDB" id="A0A075VCP5"/>
<name>A0A075VCP5_9PSEU</name>
<dbReference type="RefSeq" id="WP_038520946.1">
    <property type="nucleotide sequence ID" value="NZ_CP008953.1"/>
</dbReference>
<dbReference type="Proteomes" id="UP000028492">
    <property type="component" value="Chromosome"/>
</dbReference>